<organism evidence="3 4">
    <name type="scientific">Actinomortierella ambigua</name>
    <dbReference type="NCBI Taxonomy" id="1343610"/>
    <lineage>
        <taxon>Eukaryota</taxon>
        <taxon>Fungi</taxon>
        <taxon>Fungi incertae sedis</taxon>
        <taxon>Mucoromycota</taxon>
        <taxon>Mortierellomycotina</taxon>
        <taxon>Mortierellomycetes</taxon>
        <taxon>Mortierellales</taxon>
        <taxon>Mortierellaceae</taxon>
        <taxon>Actinomortierella</taxon>
    </lineage>
</organism>
<name>A0A9P6U9X5_9FUNG</name>
<evidence type="ECO:0000313" key="3">
    <source>
        <dbReference type="EMBL" id="KAG0265549.1"/>
    </source>
</evidence>
<feature type="transmembrane region" description="Helical" evidence="2">
    <location>
        <begin position="195"/>
        <end position="217"/>
    </location>
</feature>
<keyword evidence="2" id="KW-0472">Membrane</keyword>
<dbReference type="Proteomes" id="UP000807716">
    <property type="component" value="Unassembled WGS sequence"/>
</dbReference>
<dbReference type="OrthoDB" id="10509669at2759"/>
<protein>
    <submittedName>
        <fullName evidence="3">Uncharacterized protein</fullName>
    </submittedName>
</protein>
<feature type="compositionally biased region" description="Polar residues" evidence="1">
    <location>
        <begin position="312"/>
        <end position="321"/>
    </location>
</feature>
<feature type="region of interest" description="Disordered" evidence="1">
    <location>
        <begin position="309"/>
        <end position="337"/>
    </location>
</feature>
<sequence length="439" mass="48066">MDSIPTQWNLASILNGASVRRLEYSNNTLFALSSTSESLRLLTIPTSLTAGTASSLSAFSVHIWPQNQGANCSEPTVKSTSIDKSFYSFCRSGTGKLLLFVFNGTHPQDPVPVDEEFEGWLHGAIMVNKAFMAVVEKVHSTDNRQIVSSYSFDASGVGVYTRGRLATASDDYSIVFSNTVDTPEPNDKRMLPETYGIFICGLASVLLLCVIAVFLLFGRQSRKHEQDEDMNKDSNITSNFDENDDEHEDAASQKQPARDEEDDIPWVDELPGKVVLIEEDEDCGYDSQVEVAEGRGDVIIPLSIIVAPSARSPPSTESPSLRHSPVQPPTPPLTQPLSRRQVIVLSNHPRPSYVTSIDHDANSEDEEGNQESAPALAPLTAAHWHHDTPLQTPNSVRTAAFTEVFTTPSGPSMEGVQQRPTPNIPNVLEADFEPLPAYE</sequence>
<feature type="region of interest" description="Disordered" evidence="1">
    <location>
        <begin position="406"/>
        <end position="439"/>
    </location>
</feature>
<keyword evidence="4" id="KW-1185">Reference proteome</keyword>
<comment type="caution">
    <text evidence="3">The sequence shown here is derived from an EMBL/GenBank/DDBJ whole genome shotgun (WGS) entry which is preliminary data.</text>
</comment>
<proteinExistence type="predicted"/>
<evidence type="ECO:0000256" key="1">
    <source>
        <dbReference type="SAM" id="MobiDB-lite"/>
    </source>
</evidence>
<evidence type="ECO:0000256" key="2">
    <source>
        <dbReference type="SAM" id="Phobius"/>
    </source>
</evidence>
<feature type="region of interest" description="Disordered" evidence="1">
    <location>
        <begin position="351"/>
        <end position="372"/>
    </location>
</feature>
<dbReference type="EMBL" id="JAAAJB010000114">
    <property type="protein sequence ID" value="KAG0265549.1"/>
    <property type="molecule type" value="Genomic_DNA"/>
</dbReference>
<evidence type="ECO:0000313" key="4">
    <source>
        <dbReference type="Proteomes" id="UP000807716"/>
    </source>
</evidence>
<keyword evidence="2" id="KW-0812">Transmembrane</keyword>
<reference evidence="3" key="1">
    <citation type="journal article" date="2020" name="Fungal Divers.">
        <title>Resolving the Mortierellaceae phylogeny through synthesis of multi-gene phylogenetics and phylogenomics.</title>
        <authorList>
            <person name="Vandepol N."/>
            <person name="Liber J."/>
            <person name="Desiro A."/>
            <person name="Na H."/>
            <person name="Kennedy M."/>
            <person name="Barry K."/>
            <person name="Grigoriev I.V."/>
            <person name="Miller A.N."/>
            <person name="O'Donnell K."/>
            <person name="Stajich J.E."/>
            <person name="Bonito G."/>
        </authorList>
    </citation>
    <scope>NUCLEOTIDE SEQUENCE</scope>
    <source>
        <strain evidence="3">BC1065</strain>
    </source>
</reference>
<gene>
    <name evidence="3" type="ORF">DFQ27_000556</name>
</gene>
<accession>A0A9P6U9X5</accession>
<feature type="region of interest" description="Disordered" evidence="1">
    <location>
        <begin position="224"/>
        <end position="265"/>
    </location>
</feature>
<keyword evidence="2" id="KW-1133">Transmembrane helix</keyword>
<dbReference type="AlphaFoldDB" id="A0A9P6U9X5"/>